<protein>
    <submittedName>
        <fullName evidence="1">Uncharacterized protein</fullName>
    </submittedName>
</protein>
<comment type="caution">
    <text evidence="1">The sequence shown here is derived from an EMBL/GenBank/DDBJ whole genome shotgun (WGS) entry which is preliminary data.</text>
</comment>
<evidence type="ECO:0000313" key="2">
    <source>
        <dbReference type="Proteomes" id="UP000824540"/>
    </source>
</evidence>
<gene>
    <name evidence="1" type="ORF">JZ751_000332</name>
</gene>
<evidence type="ECO:0000313" key="1">
    <source>
        <dbReference type="EMBL" id="KAG9355494.1"/>
    </source>
</evidence>
<proteinExistence type="predicted"/>
<keyword evidence="2" id="KW-1185">Reference proteome</keyword>
<dbReference type="Proteomes" id="UP000824540">
    <property type="component" value="Unassembled WGS sequence"/>
</dbReference>
<organism evidence="1 2">
    <name type="scientific">Albula glossodonta</name>
    <name type="common">roundjaw bonefish</name>
    <dbReference type="NCBI Taxonomy" id="121402"/>
    <lineage>
        <taxon>Eukaryota</taxon>
        <taxon>Metazoa</taxon>
        <taxon>Chordata</taxon>
        <taxon>Craniata</taxon>
        <taxon>Vertebrata</taxon>
        <taxon>Euteleostomi</taxon>
        <taxon>Actinopterygii</taxon>
        <taxon>Neopterygii</taxon>
        <taxon>Teleostei</taxon>
        <taxon>Albuliformes</taxon>
        <taxon>Albulidae</taxon>
        <taxon>Albula</taxon>
    </lineage>
</organism>
<reference evidence="1" key="1">
    <citation type="thesis" date="2021" institute="BYU ScholarsArchive" country="Provo, UT, USA">
        <title>Applications of and Algorithms for Genome Assembly and Genomic Analyses with an Emphasis on Marine Teleosts.</title>
        <authorList>
            <person name="Pickett B.D."/>
        </authorList>
    </citation>
    <scope>NUCLEOTIDE SEQUENCE</scope>
    <source>
        <strain evidence="1">HI-2016</strain>
    </source>
</reference>
<dbReference type="AlphaFoldDB" id="A0A8T2PW32"/>
<sequence>MRRVIESVTLEYRSKRRSSGLWREKGLLQLSSPAPPPTPTHGCTSQSGCLPVLAHVPGGTAESLAVF</sequence>
<accession>A0A8T2PW32</accession>
<dbReference type="EMBL" id="JAFBMS010000001">
    <property type="protein sequence ID" value="KAG9355494.1"/>
    <property type="molecule type" value="Genomic_DNA"/>
</dbReference>
<name>A0A8T2PW32_9TELE</name>